<evidence type="ECO:0000256" key="1">
    <source>
        <dbReference type="ARBA" id="ARBA00001966"/>
    </source>
</evidence>
<dbReference type="InterPro" id="IPR001441">
    <property type="entry name" value="UPP_synth-like"/>
</dbReference>
<dbReference type="AlphaFoldDB" id="A0A9W5TDN3"/>
<dbReference type="InterPro" id="IPR036424">
    <property type="entry name" value="UPP_synth-like_sf"/>
</dbReference>
<evidence type="ECO:0000256" key="7">
    <source>
        <dbReference type="ARBA" id="ARBA00023004"/>
    </source>
</evidence>
<dbReference type="GO" id="GO:0005658">
    <property type="term" value="C:alpha DNA polymerase:primase complex"/>
    <property type="evidence" value="ECO:0007669"/>
    <property type="project" value="TreeGrafter"/>
</dbReference>
<reference evidence="10" key="1">
    <citation type="submission" date="2019-12" db="EMBL/GenBank/DDBJ databases">
        <title>Genome sequence of Babesia ovis.</title>
        <authorList>
            <person name="Yamagishi J."/>
            <person name="Sevinc F."/>
            <person name="Xuan X."/>
        </authorList>
    </citation>
    <scope>NUCLEOTIDE SEQUENCE</scope>
    <source>
        <strain evidence="10">Selcuk</strain>
    </source>
</reference>
<dbReference type="PANTHER" id="PTHR10537:SF3">
    <property type="entry name" value="DNA PRIMASE LARGE SUBUNIT"/>
    <property type="match status" value="1"/>
</dbReference>
<keyword evidence="8" id="KW-0411">Iron-sulfur</keyword>
<evidence type="ECO:0000256" key="8">
    <source>
        <dbReference type="ARBA" id="ARBA00023014"/>
    </source>
</evidence>
<dbReference type="OrthoDB" id="421393at2759"/>
<gene>
    <name evidence="10" type="ORF">BaOVIS_029100</name>
</gene>
<dbReference type="GO" id="GO:0051539">
    <property type="term" value="F:4 iron, 4 sulfur cluster binding"/>
    <property type="evidence" value="ECO:0007669"/>
    <property type="project" value="UniProtKB-KW"/>
</dbReference>
<keyword evidence="6" id="KW-0479">Metal-binding</keyword>
<sequence length="448" mass="50925">MEICRCLGVKAITVYAFSLQNFQRSETEVCNLMSLATKTAETDEKLSQYRKDGAFLLRFHGDFRFLMEELRVALDDVERENAKAYAASRYNMSKSGTIVNLCISYGARNEIAIAKEGFRKKDNWNEEEVAEQFYKCLVAGDHCPPQIMIRTSGVTRLSDFLLYQAPFYPDAMSLVRHRQVALKNGDAYVPNTVLHVLCSSRFRQQVQGSLRSLDEAGAIDSAKPFLDERISGFLRVLPESYLAVDYTRSTYVPGGEENLSLANINSVFKSTFPPCMRRIFTHYVNSHHLKHNARRQFWLFLKGCGMSLEENLHFNRNIWHDAASFDKEHVYNIRHIYGKEGRRLSYPPLSCNAIIRSLPPPAAGQVHGCPFKDLDTAGMRKLLEDFGLSDNQISPIMDLKSTHQYQLACVEYFTQTTPAGSSTEGVGIHPNVFFQNSFKAHYGNKNTE</sequence>
<dbReference type="GO" id="GO:0006270">
    <property type="term" value="P:DNA replication initiation"/>
    <property type="evidence" value="ECO:0007669"/>
    <property type="project" value="TreeGrafter"/>
</dbReference>
<dbReference type="GO" id="GO:0006269">
    <property type="term" value="P:DNA replication, synthesis of primer"/>
    <property type="evidence" value="ECO:0007669"/>
    <property type="project" value="UniProtKB-KW"/>
</dbReference>
<keyword evidence="3" id="KW-0639">Primosome</keyword>
<dbReference type="Proteomes" id="UP001057455">
    <property type="component" value="Unassembled WGS sequence"/>
</dbReference>
<evidence type="ECO:0000313" key="11">
    <source>
        <dbReference type="Proteomes" id="UP001057455"/>
    </source>
</evidence>
<evidence type="ECO:0000313" key="10">
    <source>
        <dbReference type="EMBL" id="GFE55506.1"/>
    </source>
</evidence>
<dbReference type="GO" id="GO:0016765">
    <property type="term" value="F:transferase activity, transferring alkyl or aryl (other than methyl) groups"/>
    <property type="evidence" value="ECO:0007669"/>
    <property type="project" value="InterPro"/>
</dbReference>
<evidence type="ECO:0000256" key="4">
    <source>
        <dbReference type="ARBA" id="ARBA00022679"/>
    </source>
</evidence>
<dbReference type="Pfam" id="PF04104">
    <property type="entry name" value="DNA_primase_lrg"/>
    <property type="match status" value="1"/>
</dbReference>
<keyword evidence="7" id="KW-0408">Iron</keyword>
<feature type="domain" description="DNA primase large subunit C-terminal" evidence="9">
    <location>
        <begin position="268"/>
        <end position="434"/>
    </location>
</feature>
<proteinExistence type="predicted"/>
<keyword evidence="2" id="KW-0004">4Fe-4S</keyword>
<evidence type="ECO:0000259" key="9">
    <source>
        <dbReference type="Pfam" id="PF04104"/>
    </source>
</evidence>
<keyword evidence="4" id="KW-0808">Transferase</keyword>
<dbReference type="SUPFAM" id="SSF64005">
    <property type="entry name" value="Undecaprenyl diphosphate synthase"/>
    <property type="match status" value="1"/>
</dbReference>
<keyword evidence="5" id="KW-0235">DNA replication</keyword>
<dbReference type="InterPro" id="IPR058560">
    <property type="entry name" value="DNA_primase_C"/>
</dbReference>
<evidence type="ECO:0000256" key="6">
    <source>
        <dbReference type="ARBA" id="ARBA00022723"/>
    </source>
</evidence>
<comment type="cofactor">
    <cofactor evidence="1">
        <name>[4Fe-4S] cluster</name>
        <dbReference type="ChEBI" id="CHEBI:49883"/>
    </cofactor>
</comment>
<accession>A0A9W5TDN3</accession>
<evidence type="ECO:0000256" key="3">
    <source>
        <dbReference type="ARBA" id="ARBA00022515"/>
    </source>
</evidence>
<organism evidence="10 11">
    <name type="scientific">Babesia ovis</name>
    <dbReference type="NCBI Taxonomy" id="5869"/>
    <lineage>
        <taxon>Eukaryota</taxon>
        <taxon>Sar</taxon>
        <taxon>Alveolata</taxon>
        <taxon>Apicomplexa</taxon>
        <taxon>Aconoidasida</taxon>
        <taxon>Piroplasmida</taxon>
        <taxon>Babesiidae</taxon>
        <taxon>Babesia</taxon>
    </lineage>
</organism>
<dbReference type="InterPro" id="IPR007238">
    <property type="entry name" value="DNA_primase_lsu_euk/arc"/>
</dbReference>
<name>A0A9W5TDN3_BABOV</name>
<comment type="caution">
    <text evidence="10">The sequence shown here is derived from an EMBL/GenBank/DDBJ whole genome shotgun (WGS) entry which is preliminary data.</text>
</comment>
<dbReference type="Pfam" id="PF01255">
    <property type="entry name" value="Prenyltransf"/>
    <property type="match status" value="1"/>
</dbReference>
<keyword evidence="11" id="KW-1185">Reference proteome</keyword>
<protein>
    <recommendedName>
        <fullName evidence="9">DNA primase large subunit C-terminal domain-containing protein</fullName>
    </recommendedName>
</protein>
<dbReference type="PANTHER" id="PTHR10537">
    <property type="entry name" value="DNA PRIMASE LARGE SUBUNIT"/>
    <property type="match status" value="1"/>
</dbReference>
<dbReference type="GO" id="GO:0046872">
    <property type="term" value="F:metal ion binding"/>
    <property type="evidence" value="ECO:0007669"/>
    <property type="project" value="UniProtKB-KW"/>
</dbReference>
<dbReference type="EMBL" id="BLIY01000022">
    <property type="protein sequence ID" value="GFE55506.1"/>
    <property type="molecule type" value="Genomic_DNA"/>
</dbReference>
<evidence type="ECO:0000256" key="5">
    <source>
        <dbReference type="ARBA" id="ARBA00022705"/>
    </source>
</evidence>
<evidence type="ECO:0000256" key="2">
    <source>
        <dbReference type="ARBA" id="ARBA00022485"/>
    </source>
</evidence>
<dbReference type="Gene3D" id="3.40.1180.10">
    <property type="entry name" value="Decaprenyl diphosphate synthase-like"/>
    <property type="match status" value="1"/>
</dbReference>